<dbReference type="Proteomes" id="UP000770717">
    <property type="component" value="Unassembled WGS sequence"/>
</dbReference>
<evidence type="ECO:0000313" key="1">
    <source>
        <dbReference type="EMBL" id="KAG9473504.1"/>
    </source>
</evidence>
<dbReference type="EMBL" id="WNTK01000013">
    <property type="protein sequence ID" value="KAG9473504.1"/>
    <property type="molecule type" value="Genomic_DNA"/>
</dbReference>
<organism evidence="1 2">
    <name type="scientific">Eleutherodactylus coqui</name>
    <name type="common">Puerto Rican coqui</name>
    <dbReference type="NCBI Taxonomy" id="57060"/>
    <lineage>
        <taxon>Eukaryota</taxon>
        <taxon>Metazoa</taxon>
        <taxon>Chordata</taxon>
        <taxon>Craniata</taxon>
        <taxon>Vertebrata</taxon>
        <taxon>Euteleostomi</taxon>
        <taxon>Amphibia</taxon>
        <taxon>Batrachia</taxon>
        <taxon>Anura</taxon>
        <taxon>Neobatrachia</taxon>
        <taxon>Hyloidea</taxon>
        <taxon>Eleutherodactylidae</taxon>
        <taxon>Eleutherodactylinae</taxon>
        <taxon>Eleutherodactylus</taxon>
        <taxon>Eleutherodactylus</taxon>
    </lineage>
</organism>
<protein>
    <submittedName>
        <fullName evidence="1">Uncharacterized protein</fullName>
    </submittedName>
</protein>
<name>A0A8J6ERH5_ELECQ</name>
<evidence type="ECO:0000313" key="2">
    <source>
        <dbReference type="Proteomes" id="UP000770717"/>
    </source>
</evidence>
<comment type="caution">
    <text evidence="1">The sequence shown here is derived from an EMBL/GenBank/DDBJ whole genome shotgun (WGS) entry which is preliminary data.</text>
</comment>
<proteinExistence type="predicted"/>
<accession>A0A8J6ERH5</accession>
<dbReference type="AlphaFoldDB" id="A0A8J6ERH5"/>
<reference evidence="1" key="1">
    <citation type="thesis" date="2020" institute="ProQuest LLC" country="789 East Eisenhower Parkway, Ann Arbor, MI, USA">
        <title>Comparative Genomics and Chromosome Evolution.</title>
        <authorList>
            <person name="Mudd A.B."/>
        </authorList>
    </citation>
    <scope>NUCLEOTIDE SEQUENCE</scope>
    <source>
        <strain evidence="1">HN-11 Male</strain>
        <tissue evidence="1">Kidney and liver</tissue>
    </source>
</reference>
<sequence length="72" mass="8286">MYPPPQIKCALDYYVMYRSQIKDYAAAFPFSASREEILRITQESPIQITSWNKGLESGDGNVRSYTATIYKL</sequence>
<keyword evidence="2" id="KW-1185">Reference proteome</keyword>
<dbReference type="OrthoDB" id="6426227at2759"/>
<gene>
    <name evidence="1" type="ORF">GDO78_004021</name>
</gene>